<keyword evidence="3" id="KW-0804">Transcription</keyword>
<dbReference type="SMART" id="SM00530">
    <property type="entry name" value="HTH_XRE"/>
    <property type="match status" value="1"/>
</dbReference>
<accession>A0A6G6IUW8</accession>
<dbReference type="RefSeq" id="WP_037006712.1">
    <property type="nucleotide sequence ID" value="NZ_CP049140.1"/>
</dbReference>
<name>A0A6G6IUW8_PSENT</name>
<evidence type="ECO:0000256" key="3">
    <source>
        <dbReference type="ARBA" id="ARBA00023163"/>
    </source>
</evidence>
<dbReference type="Gene3D" id="2.10.109.10">
    <property type="entry name" value="Umud Fragment, subunit A"/>
    <property type="match status" value="1"/>
</dbReference>
<dbReference type="CDD" id="cd00093">
    <property type="entry name" value="HTH_XRE"/>
    <property type="match status" value="1"/>
</dbReference>
<dbReference type="Proteomes" id="UP000501063">
    <property type="component" value="Chromosome"/>
</dbReference>
<organism evidence="5 6">
    <name type="scientific">Pseudomonas nitroreducens</name>
    <dbReference type="NCBI Taxonomy" id="46680"/>
    <lineage>
        <taxon>Bacteria</taxon>
        <taxon>Pseudomonadati</taxon>
        <taxon>Pseudomonadota</taxon>
        <taxon>Gammaproteobacteria</taxon>
        <taxon>Pseudomonadales</taxon>
        <taxon>Pseudomonadaceae</taxon>
        <taxon>Pseudomonas</taxon>
    </lineage>
</organism>
<dbReference type="PANTHER" id="PTHR40661">
    <property type="match status" value="1"/>
</dbReference>
<feature type="domain" description="HTH cro/C1-type" evidence="4">
    <location>
        <begin position="10"/>
        <end position="65"/>
    </location>
</feature>
<dbReference type="Pfam" id="PF01381">
    <property type="entry name" value="HTH_3"/>
    <property type="match status" value="1"/>
</dbReference>
<dbReference type="GO" id="GO:0003677">
    <property type="term" value="F:DNA binding"/>
    <property type="evidence" value="ECO:0007669"/>
    <property type="project" value="UniProtKB-KW"/>
</dbReference>
<dbReference type="InterPro" id="IPR001387">
    <property type="entry name" value="Cro/C1-type_HTH"/>
</dbReference>
<evidence type="ECO:0000256" key="2">
    <source>
        <dbReference type="ARBA" id="ARBA00023125"/>
    </source>
</evidence>
<protein>
    <submittedName>
        <fullName evidence="5">Helix-turn-helix domain-containing protein</fullName>
    </submittedName>
</protein>
<dbReference type="AlphaFoldDB" id="A0A6G6IUW8"/>
<evidence type="ECO:0000259" key="4">
    <source>
        <dbReference type="PROSITE" id="PS50943"/>
    </source>
</evidence>
<dbReference type="InterPro" id="IPR039418">
    <property type="entry name" value="LexA-like"/>
</dbReference>
<evidence type="ECO:0000313" key="6">
    <source>
        <dbReference type="Proteomes" id="UP000501063"/>
    </source>
</evidence>
<dbReference type="KEGG" id="pnt:G5B91_10925"/>
<dbReference type="InterPro" id="IPR010982">
    <property type="entry name" value="Lambda_DNA-bd_dom_sf"/>
</dbReference>
<keyword evidence="1" id="KW-0805">Transcription regulation</keyword>
<dbReference type="SUPFAM" id="SSF47413">
    <property type="entry name" value="lambda repressor-like DNA-binding domains"/>
    <property type="match status" value="1"/>
</dbReference>
<keyword evidence="2" id="KW-0238">DNA-binding</keyword>
<dbReference type="CDD" id="cd06529">
    <property type="entry name" value="S24_LexA-like"/>
    <property type="match status" value="1"/>
</dbReference>
<dbReference type="PROSITE" id="PS50943">
    <property type="entry name" value="HTH_CROC1"/>
    <property type="match status" value="1"/>
</dbReference>
<dbReference type="Pfam" id="PF00717">
    <property type="entry name" value="Peptidase_S24"/>
    <property type="match status" value="1"/>
</dbReference>
<dbReference type="InterPro" id="IPR036286">
    <property type="entry name" value="LexA/Signal_pep-like_sf"/>
</dbReference>
<dbReference type="EMBL" id="CP049140">
    <property type="protein sequence ID" value="QIE86757.1"/>
    <property type="molecule type" value="Genomic_DNA"/>
</dbReference>
<sequence>MQKQSIQTVLRNLLDRERINPTELSRLTKVGQSTISRILNGKIANPKDEQVYPLAKHFGVTTDQLRGREPIDNMIALSKEDHAALHAAPKQLPIEAVMDGPIDVWDDNTPLPDDEVLVPFLKEVELAAGSGRTSIEINTKRRLRFGKYTLRNQGVEPCNARCVVIYGNSMEPVLRNGATVGVDVGNTRIIDGDLYAITHGGQLRVKQAYRLPGGGIRLRSFNRDEHPDEEYTPDEVSAQEIEIIGRVFWGAMFF</sequence>
<gene>
    <name evidence="5" type="ORF">G5B91_10925</name>
</gene>
<dbReference type="Gene3D" id="1.10.260.40">
    <property type="entry name" value="lambda repressor-like DNA-binding domains"/>
    <property type="match status" value="1"/>
</dbReference>
<reference evidence="5 6" key="1">
    <citation type="submission" date="2020-02" db="EMBL/GenBank/DDBJ databases">
        <title>Integrative conjugative elements (ICEs) and plasmids drive adaptation of Pseudomonas nitroreducens strain HBP1 to wastewater environment.</title>
        <authorList>
            <person name="Sentchilo V."/>
            <person name="Carraro N."/>
            <person name="Bertelli C."/>
            <person name="van der Meer J.R."/>
        </authorList>
    </citation>
    <scope>NUCLEOTIDE SEQUENCE [LARGE SCALE GENOMIC DNA]</scope>
    <source>
        <strain evidence="5 6">HBP1</strain>
    </source>
</reference>
<dbReference type="SUPFAM" id="SSF51306">
    <property type="entry name" value="LexA/Signal peptidase"/>
    <property type="match status" value="1"/>
</dbReference>
<dbReference type="InterPro" id="IPR015927">
    <property type="entry name" value="Peptidase_S24_S26A/B/C"/>
</dbReference>
<proteinExistence type="predicted"/>
<evidence type="ECO:0000313" key="5">
    <source>
        <dbReference type="EMBL" id="QIE86757.1"/>
    </source>
</evidence>
<evidence type="ECO:0000256" key="1">
    <source>
        <dbReference type="ARBA" id="ARBA00023015"/>
    </source>
</evidence>
<dbReference type="PANTHER" id="PTHR40661:SF2">
    <property type="entry name" value="HTH-TYPE TRANSCRIPTIONAL REGULATOR PRTR"/>
    <property type="match status" value="1"/>
</dbReference>